<reference evidence="8" key="1">
    <citation type="journal article" date="2020" name="Stud. Mycol.">
        <title>101 Dothideomycetes genomes: a test case for predicting lifestyles and emergence of pathogens.</title>
        <authorList>
            <person name="Haridas S."/>
            <person name="Albert R."/>
            <person name="Binder M."/>
            <person name="Bloem J."/>
            <person name="Labutti K."/>
            <person name="Salamov A."/>
            <person name="Andreopoulos B."/>
            <person name="Baker S."/>
            <person name="Barry K."/>
            <person name="Bills G."/>
            <person name="Bluhm B."/>
            <person name="Cannon C."/>
            <person name="Castanera R."/>
            <person name="Culley D."/>
            <person name="Daum C."/>
            <person name="Ezra D."/>
            <person name="Gonzalez J."/>
            <person name="Henrissat B."/>
            <person name="Kuo A."/>
            <person name="Liang C."/>
            <person name="Lipzen A."/>
            <person name="Lutzoni F."/>
            <person name="Magnuson J."/>
            <person name="Mondo S."/>
            <person name="Nolan M."/>
            <person name="Ohm R."/>
            <person name="Pangilinan J."/>
            <person name="Park H.-J."/>
            <person name="Ramirez L."/>
            <person name="Alfaro M."/>
            <person name="Sun H."/>
            <person name="Tritt A."/>
            <person name="Yoshinaga Y."/>
            <person name="Zwiers L.-H."/>
            <person name="Turgeon B."/>
            <person name="Goodwin S."/>
            <person name="Spatafora J."/>
            <person name="Crous P."/>
            <person name="Grigoriev I."/>
        </authorList>
    </citation>
    <scope>NUCLEOTIDE SEQUENCE</scope>
    <source>
        <strain evidence="8">CBS 119925</strain>
    </source>
</reference>
<evidence type="ECO:0000313" key="9">
    <source>
        <dbReference type="Proteomes" id="UP000799440"/>
    </source>
</evidence>
<evidence type="ECO:0000256" key="5">
    <source>
        <dbReference type="ARBA" id="ARBA00022490"/>
    </source>
</evidence>
<comment type="function">
    <text evidence="1">Component of the biogenesis of lysosome-related organelles complex-1 (BLOC-1), a complex that is involved in endosomal cargo sorting.</text>
</comment>
<dbReference type="Proteomes" id="UP000799440">
    <property type="component" value="Unassembled WGS sequence"/>
</dbReference>
<dbReference type="GO" id="GO:0031083">
    <property type="term" value="C:BLOC-1 complex"/>
    <property type="evidence" value="ECO:0007669"/>
    <property type="project" value="InterPro"/>
</dbReference>
<protein>
    <recommendedName>
        <fullName evidence="4">Biogenesis of lysosome-related organelles complex 1 subunit CNL1</fullName>
    </recommendedName>
    <alternativeName>
        <fullName evidence="6">CNO-like protein 1</fullName>
    </alternativeName>
</protein>
<evidence type="ECO:0000256" key="4">
    <source>
        <dbReference type="ARBA" id="ARBA00014971"/>
    </source>
</evidence>
<dbReference type="OrthoDB" id="5424991at2759"/>
<evidence type="ECO:0000256" key="2">
    <source>
        <dbReference type="ARBA" id="ARBA00004496"/>
    </source>
</evidence>
<gene>
    <name evidence="8" type="ORF">M011DRAFT_520105</name>
</gene>
<comment type="similarity">
    <text evidence="3">Belongs to the BLOC1S4 family.</text>
</comment>
<dbReference type="PANTHER" id="PTHR39145:SF1">
    <property type="entry name" value="BIOGENESIS OF LYSOSOME-RELATED ORGANELLES COMPLEX 1 SUBUNIT CNL1"/>
    <property type="match status" value="1"/>
</dbReference>
<dbReference type="GO" id="GO:0007032">
    <property type="term" value="P:endosome organization"/>
    <property type="evidence" value="ECO:0007669"/>
    <property type="project" value="TreeGrafter"/>
</dbReference>
<evidence type="ECO:0000256" key="6">
    <source>
        <dbReference type="ARBA" id="ARBA00029995"/>
    </source>
</evidence>
<organism evidence="8 9">
    <name type="scientific">Sporormia fimetaria CBS 119925</name>
    <dbReference type="NCBI Taxonomy" id="1340428"/>
    <lineage>
        <taxon>Eukaryota</taxon>
        <taxon>Fungi</taxon>
        <taxon>Dikarya</taxon>
        <taxon>Ascomycota</taxon>
        <taxon>Pezizomycotina</taxon>
        <taxon>Dothideomycetes</taxon>
        <taxon>Pleosporomycetidae</taxon>
        <taxon>Pleosporales</taxon>
        <taxon>Sporormiaceae</taxon>
        <taxon>Sporormia</taxon>
    </lineage>
</organism>
<evidence type="ECO:0000313" key="8">
    <source>
        <dbReference type="EMBL" id="KAF2745843.1"/>
    </source>
</evidence>
<keyword evidence="7" id="KW-0175">Coiled coil</keyword>
<name>A0A6A6V712_9PLEO</name>
<dbReference type="InterPro" id="IPR034455">
    <property type="entry name" value="CNL1"/>
</dbReference>
<dbReference type="AlphaFoldDB" id="A0A6A6V712"/>
<dbReference type="PANTHER" id="PTHR39145">
    <property type="entry name" value="BIOGENESIS OF LYSOSOME-RELATED ORGANELLES COMPLEX 1 SUBUNIT CNL1"/>
    <property type="match status" value="1"/>
</dbReference>
<dbReference type="EMBL" id="MU006580">
    <property type="protein sequence ID" value="KAF2745843.1"/>
    <property type="molecule type" value="Genomic_DNA"/>
</dbReference>
<keyword evidence="9" id="KW-1185">Reference proteome</keyword>
<comment type="subcellular location">
    <subcellularLocation>
        <location evidence="2">Cytoplasm</location>
    </subcellularLocation>
</comment>
<feature type="coiled-coil region" evidence="7">
    <location>
        <begin position="113"/>
        <end position="140"/>
    </location>
</feature>
<keyword evidence="5" id="KW-0963">Cytoplasm</keyword>
<proteinExistence type="inferred from homology"/>
<evidence type="ECO:0000256" key="1">
    <source>
        <dbReference type="ARBA" id="ARBA00003807"/>
    </source>
</evidence>
<accession>A0A6A6V712</accession>
<evidence type="ECO:0000256" key="3">
    <source>
        <dbReference type="ARBA" id="ARBA00007289"/>
    </source>
</evidence>
<evidence type="ECO:0000256" key="7">
    <source>
        <dbReference type="SAM" id="Coils"/>
    </source>
</evidence>
<dbReference type="GO" id="GO:0005737">
    <property type="term" value="C:cytoplasm"/>
    <property type="evidence" value="ECO:0007669"/>
    <property type="project" value="UniProtKB-SubCell"/>
</dbReference>
<sequence length="158" mass="17248">MPLRPPAQPRTTMPADSIPDTALGLSASEIALLRHHSNIALHSRGGSSTSAAASQAASSQGRLLLDPSSLAALSAHFDGVMGRIRERWEWLSHQTTLATQTQYDRSGNAIALADAEIARFRAILAEIDELENEFEKVRHIGEIVKGFRSRVEGLERRI</sequence>